<keyword evidence="2" id="KW-1185">Reference proteome</keyword>
<dbReference type="Proteomes" id="UP001275436">
    <property type="component" value="Unassembled WGS sequence"/>
</dbReference>
<name>A0ABQ5TNW0_9BACI</name>
<evidence type="ECO:0000313" key="2">
    <source>
        <dbReference type="Proteomes" id="UP001275436"/>
    </source>
</evidence>
<evidence type="ECO:0000313" key="1">
    <source>
        <dbReference type="EMBL" id="GLO66252.1"/>
    </source>
</evidence>
<accession>A0ABQ5TNW0</accession>
<comment type="caution">
    <text evidence="1">The sequence shown here is derived from an EMBL/GenBank/DDBJ whole genome shotgun (WGS) entry which is preliminary data.</text>
</comment>
<protein>
    <submittedName>
        <fullName evidence="1">Uncharacterized protein</fullName>
    </submittedName>
</protein>
<reference evidence="1 2" key="1">
    <citation type="submission" date="2023-02" db="EMBL/GenBank/DDBJ databases">
        <title>Oceanobacillus kimchii IFOP_LL358 isolated form Alexandrium catenella lab strain.</title>
        <authorList>
            <person name="Gajardo G."/>
            <person name="Ueki S."/>
            <person name="Maruyama F."/>
        </authorList>
    </citation>
    <scope>NUCLEOTIDE SEQUENCE [LARGE SCALE GENOMIC DNA]</scope>
    <source>
        <strain evidence="1 2">IFOP_LL358</strain>
    </source>
</reference>
<proteinExistence type="predicted"/>
<dbReference type="RefSeq" id="WP_317958126.1">
    <property type="nucleotide sequence ID" value="NZ_BSKO01000001.1"/>
</dbReference>
<sequence length="134" mass="15817">MKKLLIDFPDHLVDEHTSFLIQEKVFEFVDSRPAKYLKDHLIVYREDKKAAEAIKKMIDDWDLKSISFTPKEDTNKSKVKTIKEMIEFADDSLIFFSYESRDEDVGNVIALNLCSYSNHIFHKICRLDFSNTIY</sequence>
<dbReference type="EMBL" id="BSKO01000001">
    <property type="protein sequence ID" value="GLO66252.1"/>
    <property type="molecule type" value="Genomic_DNA"/>
</dbReference>
<organism evidence="1 2">
    <name type="scientific">Oceanobacillus kimchii</name>
    <dbReference type="NCBI Taxonomy" id="746691"/>
    <lineage>
        <taxon>Bacteria</taxon>
        <taxon>Bacillati</taxon>
        <taxon>Bacillota</taxon>
        <taxon>Bacilli</taxon>
        <taxon>Bacillales</taxon>
        <taxon>Bacillaceae</taxon>
        <taxon>Oceanobacillus</taxon>
    </lineage>
</organism>
<gene>
    <name evidence="1" type="ORF">MACH08_20360</name>
</gene>